<dbReference type="GO" id="GO:0004842">
    <property type="term" value="F:ubiquitin-protein transferase activity"/>
    <property type="evidence" value="ECO:0007669"/>
    <property type="project" value="InterPro"/>
</dbReference>
<feature type="compositionally biased region" description="Polar residues" evidence="7">
    <location>
        <begin position="201"/>
        <end position="225"/>
    </location>
</feature>
<evidence type="ECO:0000256" key="5">
    <source>
        <dbReference type="ARBA" id="ARBA00022786"/>
    </source>
</evidence>
<organism evidence="9 10">
    <name type="scientific">Rhynchosporium agropyri</name>
    <dbReference type="NCBI Taxonomy" id="914238"/>
    <lineage>
        <taxon>Eukaryota</taxon>
        <taxon>Fungi</taxon>
        <taxon>Dikarya</taxon>
        <taxon>Ascomycota</taxon>
        <taxon>Pezizomycotina</taxon>
        <taxon>Leotiomycetes</taxon>
        <taxon>Helotiales</taxon>
        <taxon>Ploettnerulaceae</taxon>
        <taxon>Rhynchosporium</taxon>
    </lineage>
</organism>
<feature type="region of interest" description="Disordered" evidence="7">
    <location>
        <begin position="265"/>
        <end position="299"/>
    </location>
</feature>
<dbReference type="InterPro" id="IPR017907">
    <property type="entry name" value="Znf_RING_CS"/>
</dbReference>
<protein>
    <recommendedName>
        <fullName evidence="8">RING-type domain-containing protein</fullName>
    </recommendedName>
</protein>
<evidence type="ECO:0000313" key="10">
    <source>
        <dbReference type="Proteomes" id="UP000178912"/>
    </source>
</evidence>
<keyword evidence="2" id="KW-0479">Metal-binding</keyword>
<dbReference type="EMBL" id="FJUX01000059">
    <property type="protein sequence ID" value="CZT03033.1"/>
    <property type="molecule type" value="Genomic_DNA"/>
</dbReference>
<dbReference type="PROSITE" id="PS00518">
    <property type="entry name" value="ZF_RING_1"/>
    <property type="match status" value="1"/>
</dbReference>
<dbReference type="AlphaFoldDB" id="A0A1E1KXQ8"/>
<keyword evidence="3" id="KW-0677">Repeat</keyword>
<keyword evidence="1" id="KW-0808">Transferase</keyword>
<reference evidence="10" key="1">
    <citation type="submission" date="2016-03" db="EMBL/GenBank/DDBJ databases">
        <authorList>
            <person name="Guldener U."/>
        </authorList>
    </citation>
    <scope>NUCLEOTIDE SEQUENCE [LARGE SCALE GENOMIC DNA]</scope>
    <source>
        <strain evidence="10">04CH-RAC-A.6.1</strain>
    </source>
</reference>
<feature type="domain" description="RING-type" evidence="8">
    <location>
        <begin position="534"/>
        <end position="698"/>
    </location>
</feature>
<keyword evidence="5" id="KW-0833">Ubl conjugation pathway</keyword>
<evidence type="ECO:0000256" key="3">
    <source>
        <dbReference type="ARBA" id="ARBA00022737"/>
    </source>
</evidence>
<dbReference type="OrthoDB" id="10009520at2759"/>
<keyword evidence="6" id="KW-0862">Zinc</keyword>
<dbReference type="CDD" id="cd20335">
    <property type="entry name" value="BRcat_RBR"/>
    <property type="match status" value="1"/>
</dbReference>
<evidence type="ECO:0000256" key="6">
    <source>
        <dbReference type="ARBA" id="ARBA00022833"/>
    </source>
</evidence>
<feature type="region of interest" description="Disordered" evidence="7">
    <location>
        <begin position="322"/>
        <end position="386"/>
    </location>
</feature>
<evidence type="ECO:0000313" key="9">
    <source>
        <dbReference type="EMBL" id="CZT03033.1"/>
    </source>
</evidence>
<keyword evidence="4" id="KW-0863">Zinc-finger</keyword>
<evidence type="ECO:0000259" key="8">
    <source>
        <dbReference type="PROSITE" id="PS51873"/>
    </source>
</evidence>
<dbReference type="PROSITE" id="PS51873">
    <property type="entry name" value="TRIAD"/>
    <property type="match status" value="1"/>
</dbReference>
<gene>
    <name evidence="9" type="ORF">RAG0_09924</name>
</gene>
<dbReference type="GO" id="GO:0008270">
    <property type="term" value="F:zinc ion binding"/>
    <property type="evidence" value="ECO:0007669"/>
    <property type="project" value="UniProtKB-KW"/>
</dbReference>
<evidence type="ECO:0000256" key="7">
    <source>
        <dbReference type="SAM" id="MobiDB-lite"/>
    </source>
</evidence>
<accession>A0A1E1KXQ8</accession>
<feature type="compositionally biased region" description="Polar residues" evidence="7">
    <location>
        <begin position="373"/>
        <end position="383"/>
    </location>
</feature>
<dbReference type="InterPro" id="IPR044066">
    <property type="entry name" value="TRIAD_supradom"/>
</dbReference>
<feature type="compositionally biased region" description="Low complexity" evidence="7">
    <location>
        <begin position="336"/>
        <end position="358"/>
    </location>
</feature>
<keyword evidence="10" id="KW-1185">Reference proteome</keyword>
<dbReference type="GO" id="GO:0016567">
    <property type="term" value="P:protein ubiquitination"/>
    <property type="evidence" value="ECO:0007669"/>
    <property type="project" value="InterPro"/>
</dbReference>
<evidence type="ECO:0000256" key="2">
    <source>
        <dbReference type="ARBA" id="ARBA00022723"/>
    </source>
</evidence>
<sequence>MASRTQYGLYDGMDDSTSAAILEVQINDIDELISDRMGSNAGNNDNPSELEITLRLHKEELQRDLTTIQDRRLSHSLAMRVMHESNANNNAISAAIAQERRAEADRAVALSLAGLPVPPAIQQALAGLGDPTPSQTPRQAAIPPRQLPPLRTGRPRPWTSSDTQRHGMLPSRPVAPESAQRFEPTAVSANRKRQWKAWDSSLPSYQSVPGTSSSFSSAPNQSTTMKPIGETQPVLGMRGQSLPTPSSKLPNLAPAAKIVPPYWTSAKRNSNTSGSESPSSIGQGVPTPSQPGSSRMSDHFADSFGKAAAVDEPISKTVLPTEYASARTKSSPPNATPSASCATESSATSQSTSSNGTAETTNGGSSYDDHSRCGSQSNPNTTGYCIPVKKQKRKFENDGEDHSQTKKVDIGEENIVKFNFRTKRRREEDGNLESTAEKRVDTGAGKVIDLTRHQETFNRGTKHRLEDDDPGPRATKRVDTGAKKVIDLTGGCKVLNSTTKRSRENDDDLDSRTEKRVDTGVSKVISEQASPRNKIKKCISCFDDFESVHTCQMPCKHDYCYFCVQRVVINALVDEACYPPRCCQQPFEIESMRVALTPELISGFYEKKTEFETVDRTYCSSPKCSAFLYPVNIIAEIGTCHMCFTVTCKICKGPAHQHDCPQDAATQQVLQLAAAEGWKRCAHCKRMIELKVGCNHIT</sequence>
<feature type="compositionally biased region" description="Low complexity" evidence="7">
    <location>
        <begin position="270"/>
        <end position="280"/>
    </location>
</feature>
<evidence type="ECO:0000256" key="1">
    <source>
        <dbReference type="ARBA" id="ARBA00022679"/>
    </source>
</evidence>
<proteinExistence type="predicted"/>
<feature type="compositionally biased region" description="Polar residues" evidence="7">
    <location>
        <begin position="286"/>
        <end position="295"/>
    </location>
</feature>
<name>A0A1E1KXQ8_9HELO</name>
<feature type="region of interest" description="Disordered" evidence="7">
    <location>
        <begin position="124"/>
        <end position="253"/>
    </location>
</feature>
<dbReference type="InterPro" id="IPR031127">
    <property type="entry name" value="E3_UB_ligase_RBR"/>
</dbReference>
<dbReference type="Proteomes" id="UP000178912">
    <property type="component" value="Unassembled WGS sequence"/>
</dbReference>
<evidence type="ECO:0000256" key="4">
    <source>
        <dbReference type="ARBA" id="ARBA00022771"/>
    </source>
</evidence>
<dbReference type="PANTHER" id="PTHR11685">
    <property type="entry name" value="RBR FAMILY RING FINGER AND IBR DOMAIN-CONTAINING"/>
    <property type="match status" value="1"/>
</dbReference>